<name>A0A0V0YZF6_9BILA</name>
<dbReference type="EMBL" id="JYDQ01001160">
    <property type="protein sequence ID" value="KRY05701.1"/>
    <property type="molecule type" value="Genomic_DNA"/>
</dbReference>
<organism evidence="1 2">
    <name type="scientific">Trichinella patagoniensis</name>
    <dbReference type="NCBI Taxonomy" id="990121"/>
    <lineage>
        <taxon>Eukaryota</taxon>
        <taxon>Metazoa</taxon>
        <taxon>Ecdysozoa</taxon>
        <taxon>Nematoda</taxon>
        <taxon>Enoplea</taxon>
        <taxon>Dorylaimia</taxon>
        <taxon>Trichinellida</taxon>
        <taxon>Trichinellidae</taxon>
        <taxon>Trichinella</taxon>
    </lineage>
</organism>
<dbReference type="Proteomes" id="UP000054783">
    <property type="component" value="Unassembled WGS sequence"/>
</dbReference>
<reference evidence="1 2" key="1">
    <citation type="submission" date="2015-01" db="EMBL/GenBank/DDBJ databases">
        <title>Evolution of Trichinella species and genotypes.</title>
        <authorList>
            <person name="Korhonen P.K."/>
            <person name="Edoardo P."/>
            <person name="Giuseppe L.R."/>
            <person name="Gasser R.B."/>
        </authorList>
    </citation>
    <scope>NUCLEOTIDE SEQUENCE [LARGE SCALE GENOMIC DNA]</scope>
    <source>
        <strain evidence="1">ISS2496</strain>
    </source>
</reference>
<keyword evidence="2" id="KW-1185">Reference proteome</keyword>
<sequence>MLRLFSRHLHECYRASHSSSVGGNVDANVTELSD</sequence>
<comment type="caution">
    <text evidence="1">The sequence shown here is derived from an EMBL/GenBank/DDBJ whole genome shotgun (WGS) entry which is preliminary data.</text>
</comment>
<evidence type="ECO:0000313" key="1">
    <source>
        <dbReference type="EMBL" id="KRY05701.1"/>
    </source>
</evidence>
<evidence type="ECO:0000313" key="2">
    <source>
        <dbReference type="Proteomes" id="UP000054783"/>
    </source>
</evidence>
<dbReference type="AlphaFoldDB" id="A0A0V0YZF6"/>
<proteinExistence type="predicted"/>
<gene>
    <name evidence="1" type="ORF">T12_4270</name>
</gene>
<protein>
    <submittedName>
        <fullName evidence="1">Uncharacterized protein</fullName>
    </submittedName>
</protein>
<accession>A0A0V0YZF6</accession>